<dbReference type="Proteomes" id="UP000462621">
    <property type="component" value="Unassembled WGS sequence"/>
</dbReference>
<dbReference type="SUPFAM" id="SSF111369">
    <property type="entry name" value="HlyD-like secretion proteins"/>
    <property type="match status" value="1"/>
</dbReference>
<sequence>MRNGFICALLTLILAGCSPQEKPQALGTLERDRVSLTATASEVIQSIPVKEGQPIHQGDVLVQLSPISQQAVVEKAKAEQLQAQVSLNKLLNGERIEDVESAKADVDNAKVHMENAEKHYQRIAALVARKLSSQSEKDNAQADRDEARASYAAAVQNLKKLSSGYRTEDIEVAKAKLSAATAELKLQQHRLEELTIKATRDGVLDSLPYNQGERVATNAVLAIIEAGATPYARVYMPEPFVASYPIGSQVTVHIDGADKAVTGTIHWMSKEPAFTSYKSMSASDRSRLVYLTKISLPDSSASLPAGIPVQVDLDKAHD</sequence>
<evidence type="ECO:0000313" key="6">
    <source>
        <dbReference type="Proteomes" id="UP000462621"/>
    </source>
</evidence>
<dbReference type="PROSITE" id="PS51257">
    <property type="entry name" value="PROKAR_LIPOPROTEIN"/>
    <property type="match status" value="1"/>
</dbReference>
<feature type="domain" description="YbhG-like alpha-helical hairpin" evidence="4">
    <location>
        <begin position="74"/>
        <end position="189"/>
    </location>
</feature>
<dbReference type="GO" id="GO:0030313">
    <property type="term" value="C:cell envelope"/>
    <property type="evidence" value="ECO:0007669"/>
    <property type="project" value="UniProtKB-SubCell"/>
</dbReference>
<dbReference type="PANTHER" id="PTHR32347">
    <property type="entry name" value="EFFLUX SYSTEM COMPONENT YKNX-RELATED"/>
    <property type="match status" value="1"/>
</dbReference>
<comment type="caution">
    <text evidence="5">The sequence shown here is derived from an EMBL/GenBank/DDBJ whole genome shotgun (WGS) entry which is preliminary data.</text>
</comment>
<evidence type="ECO:0000256" key="3">
    <source>
        <dbReference type="SAM" id="Coils"/>
    </source>
</evidence>
<organism evidence="5 6">
    <name type="scientific">Vibrio eleionomae</name>
    <dbReference type="NCBI Taxonomy" id="2653505"/>
    <lineage>
        <taxon>Bacteria</taxon>
        <taxon>Pseudomonadati</taxon>
        <taxon>Pseudomonadota</taxon>
        <taxon>Gammaproteobacteria</taxon>
        <taxon>Vibrionales</taxon>
        <taxon>Vibrionaceae</taxon>
        <taxon>Vibrio</taxon>
    </lineage>
</organism>
<dbReference type="AlphaFoldDB" id="A0A7X4LP36"/>
<dbReference type="RefSeq" id="WP_161157831.1">
    <property type="nucleotide sequence ID" value="NZ_WEKT01000052.1"/>
</dbReference>
<gene>
    <name evidence="5" type="ORF">F9817_19430</name>
</gene>
<evidence type="ECO:0000256" key="2">
    <source>
        <dbReference type="ARBA" id="ARBA00023054"/>
    </source>
</evidence>
<evidence type="ECO:0000313" key="5">
    <source>
        <dbReference type="EMBL" id="MZI95351.1"/>
    </source>
</evidence>
<dbReference type="Pfam" id="PF25881">
    <property type="entry name" value="HH_YBHG"/>
    <property type="match status" value="1"/>
</dbReference>
<name>A0A7X4LP36_9VIBR</name>
<proteinExistence type="predicted"/>
<accession>A0A7X4LP36</accession>
<dbReference type="Gene3D" id="2.40.50.100">
    <property type="match status" value="1"/>
</dbReference>
<comment type="subcellular location">
    <subcellularLocation>
        <location evidence="1">Cell envelope</location>
    </subcellularLocation>
</comment>
<dbReference type="InterPro" id="IPR050465">
    <property type="entry name" value="UPF0194_transport"/>
</dbReference>
<keyword evidence="6" id="KW-1185">Reference proteome</keyword>
<reference evidence="5 6" key="1">
    <citation type="submission" date="2019-10" db="EMBL/GenBank/DDBJ databases">
        <title>Vibrio sp. nov. isolated from a shrimp pond.</title>
        <authorList>
            <person name="Gomez-Gil B."/>
            <person name="Enciso-Ibarra J."/>
            <person name="Enciso-Ibarra K."/>
            <person name="Bolan-Mejia C."/>
        </authorList>
    </citation>
    <scope>NUCLEOTIDE SEQUENCE [LARGE SCALE GENOMIC DNA]</scope>
    <source>
        <strain evidence="5 6">CAIM 722</strain>
    </source>
</reference>
<dbReference type="PANTHER" id="PTHR32347:SF29">
    <property type="entry name" value="UPF0194 MEMBRANE PROTEIN YBHG"/>
    <property type="match status" value="1"/>
</dbReference>
<protein>
    <submittedName>
        <fullName evidence="5">HlyD family efflux transporter periplasmic adaptor subunit</fullName>
    </submittedName>
</protein>
<dbReference type="Gene3D" id="1.10.287.470">
    <property type="entry name" value="Helix hairpin bin"/>
    <property type="match status" value="2"/>
</dbReference>
<dbReference type="EMBL" id="WEKT01000052">
    <property type="protein sequence ID" value="MZI95351.1"/>
    <property type="molecule type" value="Genomic_DNA"/>
</dbReference>
<evidence type="ECO:0000256" key="1">
    <source>
        <dbReference type="ARBA" id="ARBA00004196"/>
    </source>
</evidence>
<keyword evidence="2 3" id="KW-0175">Coiled coil</keyword>
<evidence type="ECO:0000259" key="4">
    <source>
        <dbReference type="Pfam" id="PF25881"/>
    </source>
</evidence>
<dbReference type="InterPro" id="IPR059052">
    <property type="entry name" value="HH_YbhG-like"/>
</dbReference>
<feature type="coiled-coil region" evidence="3">
    <location>
        <begin position="99"/>
        <end position="197"/>
    </location>
</feature>